<evidence type="ECO:0000313" key="3">
    <source>
        <dbReference type="Proteomes" id="UP000317093"/>
    </source>
</evidence>
<feature type="compositionally biased region" description="Polar residues" evidence="1">
    <location>
        <begin position="121"/>
        <end position="134"/>
    </location>
</feature>
<dbReference type="AlphaFoldDB" id="A0A518B6D8"/>
<name>A0A518B6D8_9BACT</name>
<dbReference type="EMBL" id="CP036279">
    <property type="protein sequence ID" value="QDU62526.1"/>
    <property type="molecule type" value="Genomic_DNA"/>
</dbReference>
<dbReference type="KEGG" id="knv:Pan216_33930"/>
<dbReference type="Proteomes" id="UP000317093">
    <property type="component" value="Chromosome"/>
</dbReference>
<sequence>MGKECSLIVVEEGVWAQRPSLEKNDGVGWKSRARLTLGGNHPLPERDPRPRFLFGREPSTPGAQPPPATSCGFAAPVAEQPGLAHLSENNSRKGYPRLIQPGPTESVGSLGHDSLWAGTIHSRSATPTRDSSLGGNHPLPERNPHPRFLFGREPSTPGVQPPPTTSCGFAAPVAEQPGLAHLSENNSRKG</sequence>
<organism evidence="2 3">
    <name type="scientific">Kolteria novifilia</name>
    <dbReference type="NCBI Taxonomy" id="2527975"/>
    <lineage>
        <taxon>Bacteria</taxon>
        <taxon>Pseudomonadati</taxon>
        <taxon>Planctomycetota</taxon>
        <taxon>Planctomycetia</taxon>
        <taxon>Kolteriales</taxon>
        <taxon>Kolteriaceae</taxon>
        <taxon>Kolteria</taxon>
    </lineage>
</organism>
<reference evidence="2 3" key="1">
    <citation type="submission" date="2019-02" db="EMBL/GenBank/DDBJ databases">
        <title>Deep-cultivation of Planctomycetes and their phenomic and genomic characterization uncovers novel biology.</title>
        <authorList>
            <person name="Wiegand S."/>
            <person name="Jogler M."/>
            <person name="Boedeker C."/>
            <person name="Pinto D."/>
            <person name="Vollmers J."/>
            <person name="Rivas-Marin E."/>
            <person name="Kohn T."/>
            <person name="Peeters S.H."/>
            <person name="Heuer A."/>
            <person name="Rast P."/>
            <person name="Oberbeckmann S."/>
            <person name="Bunk B."/>
            <person name="Jeske O."/>
            <person name="Meyerdierks A."/>
            <person name="Storesund J.E."/>
            <person name="Kallscheuer N."/>
            <person name="Luecker S."/>
            <person name="Lage O.M."/>
            <person name="Pohl T."/>
            <person name="Merkel B.J."/>
            <person name="Hornburger P."/>
            <person name="Mueller R.-W."/>
            <person name="Bruemmer F."/>
            <person name="Labrenz M."/>
            <person name="Spormann A.M."/>
            <person name="Op den Camp H."/>
            <person name="Overmann J."/>
            <person name="Amann R."/>
            <person name="Jetten M.S.M."/>
            <person name="Mascher T."/>
            <person name="Medema M.H."/>
            <person name="Devos D.P."/>
            <person name="Kaster A.-K."/>
            <person name="Ovreas L."/>
            <person name="Rohde M."/>
            <person name="Galperin M.Y."/>
            <person name="Jogler C."/>
        </authorList>
    </citation>
    <scope>NUCLEOTIDE SEQUENCE [LARGE SCALE GENOMIC DNA]</scope>
    <source>
        <strain evidence="2 3">Pan216</strain>
    </source>
</reference>
<proteinExistence type="predicted"/>
<accession>A0A518B6D8</accession>
<protein>
    <submittedName>
        <fullName evidence="2">Uncharacterized protein</fullName>
    </submittedName>
</protein>
<keyword evidence="3" id="KW-1185">Reference proteome</keyword>
<evidence type="ECO:0000313" key="2">
    <source>
        <dbReference type="EMBL" id="QDU62526.1"/>
    </source>
</evidence>
<gene>
    <name evidence="2" type="ORF">Pan216_33930</name>
</gene>
<feature type="region of interest" description="Disordered" evidence="1">
    <location>
        <begin position="19"/>
        <end position="190"/>
    </location>
</feature>
<evidence type="ECO:0000256" key="1">
    <source>
        <dbReference type="SAM" id="MobiDB-lite"/>
    </source>
</evidence>